<evidence type="ECO:0000259" key="1">
    <source>
        <dbReference type="Pfam" id="PF18925"/>
    </source>
</evidence>
<keyword evidence="3" id="KW-1185">Reference proteome</keyword>
<evidence type="ECO:0000313" key="2">
    <source>
        <dbReference type="EMBL" id="QGY39656.1"/>
    </source>
</evidence>
<feature type="domain" description="DUF5675" evidence="1">
    <location>
        <begin position="6"/>
        <end position="120"/>
    </location>
</feature>
<gene>
    <name evidence="2" type="ORF">GM415_05835</name>
</gene>
<reference evidence="2 3" key="1">
    <citation type="submission" date="2019-11" db="EMBL/GenBank/DDBJ databases">
        <authorList>
            <person name="Zheng R.K."/>
            <person name="Sun C.M."/>
        </authorList>
    </citation>
    <scope>NUCLEOTIDE SEQUENCE [LARGE SCALE GENOMIC DNA]</scope>
    <source>
        <strain evidence="2 3">SRB007</strain>
    </source>
</reference>
<proteinExistence type="predicted"/>
<name>A0A6I6JA06_9BACT</name>
<protein>
    <recommendedName>
        <fullName evidence="1">DUF5675 domain-containing protein</fullName>
    </recommendedName>
</protein>
<dbReference type="RefSeq" id="WP_158946881.1">
    <property type="nucleotide sequence ID" value="NZ_CP046400.1"/>
</dbReference>
<evidence type="ECO:0000313" key="3">
    <source>
        <dbReference type="Proteomes" id="UP000428328"/>
    </source>
</evidence>
<dbReference type="AlphaFoldDB" id="A0A6I6JA06"/>
<dbReference type="InterPro" id="IPR043732">
    <property type="entry name" value="DUF5675"/>
</dbReference>
<organism evidence="2 3">
    <name type="scientific">Pseudodesulfovibrio cashew</name>
    <dbReference type="NCBI Taxonomy" id="2678688"/>
    <lineage>
        <taxon>Bacteria</taxon>
        <taxon>Pseudomonadati</taxon>
        <taxon>Thermodesulfobacteriota</taxon>
        <taxon>Desulfovibrionia</taxon>
        <taxon>Desulfovibrionales</taxon>
        <taxon>Desulfovibrionaceae</taxon>
    </lineage>
</organism>
<accession>A0A6I6JA06</accession>
<dbReference type="KEGG" id="psel:GM415_05835"/>
<dbReference type="Pfam" id="PF18925">
    <property type="entry name" value="DUF5675"/>
    <property type="match status" value="1"/>
</dbReference>
<sequence length="137" mass="14842">MKSLDLLRIEQGEDGTFGVLRLDGKAWCVTLEPQDLGNAENVSCIPAGRYVCRRVHSPHFGETFQIADVPGRSHILLHAGNVAGDTRGCVLLGRRFGSLEGCRAVLDSGRTVAEFMAELAGEDEFSLVVRDVSREAA</sequence>
<dbReference type="EMBL" id="CP046400">
    <property type="protein sequence ID" value="QGY39656.1"/>
    <property type="molecule type" value="Genomic_DNA"/>
</dbReference>
<dbReference type="Proteomes" id="UP000428328">
    <property type="component" value="Chromosome"/>
</dbReference>